<dbReference type="PANTHER" id="PTHR48027">
    <property type="entry name" value="HETEROGENEOUS NUCLEAR RIBONUCLEOPROTEIN 87F-RELATED"/>
    <property type="match status" value="1"/>
</dbReference>
<dbReference type="PROSITE" id="PS50102">
    <property type="entry name" value="RRM"/>
    <property type="match status" value="1"/>
</dbReference>
<dbReference type="SMART" id="SM00360">
    <property type="entry name" value="RRM"/>
    <property type="match status" value="1"/>
</dbReference>
<dbReference type="CDD" id="cd21608">
    <property type="entry name" value="RRM2_NsCP33_like"/>
    <property type="match status" value="1"/>
</dbReference>
<dbReference type="EMBL" id="JAGQHS010000006">
    <property type="protein sequence ID" value="MCA9754617.1"/>
    <property type="molecule type" value="Genomic_DNA"/>
</dbReference>
<dbReference type="InterPro" id="IPR035979">
    <property type="entry name" value="RBD_domain_sf"/>
</dbReference>
<evidence type="ECO:0000259" key="3">
    <source>
        <dbReference type="PROSITE" id="PS50102"/>
    </source>
</evidence>
<protein>
    <recommendedName>
        <fullName evidence="3">RRM domain-containing protein</fullName>
    </recommendedName>
</protein>
<dbReference type="SUPFAM" id="SSF54928">
    <property type="entry name" value="RNA-binding domain, RBD"/>
    <property type="match status" value="1"/>
</dbReference>
<comment type="caution">
    <text evidence="4">The sequence shown here is derived from an EMBL/GenBank/DDBJ whole genome shotgun (WGS) entry which is preliminary data.</text>
</comment>
<reference evidence="4" key="2">
    <citation type="journal article" date="2021" name="Microbiome">
        <title>Successional dynamics and alternative stable states in a saline activated sludge microbial community over 9 years.</title>
        <authorList>
            <person name="Wang Y."/>
            <person name="Ye J."/>
            <person name="Ju F."/>
            <person name="Liu L."/>
            <person name="Boyd J.A."/>
            <person name="Deng Y."/>
            <person name="Parks D.H."/>
            <person name="Jiang X."/>
            <person name="Yin X."/>
            <person name="Woodcroft B.J."/>
            <person name="Tyson G.W."/>
            <person name="Hugenholtz P."/>
            <person name="Polz M.F."/>
            <person name="Zhang T."/>
        </authorList>
    </citation>
    <scope>NUCLEOTIDE SEQUENCE</scope>
    <source>
        <strain evidence="4">HKST-UBA02</strain>
    </source>
</reference>
<dbReference type="Proteomes" id="UP000739538">
    <property type="component" value="Unassembled WGS sequence"/>
</dbReference>
<dbReference type="InterPro" id="IPR012677">
    <property type="entry name" value="Nucleotide-bd_a/b_plait_sf"/>
</dbReference>
<evidence type="ECO:0000313" key="4">
    <source>
        <dbReference type="EMBL" id="MCA9754617.1"/>
    </source>
</evidence>
<dbReference type="InterPro" id="IPR048289">
    <property type="entry name" value="RRM2_NsCP33-like"/>
</dbReference>
<keyword evidence="1" id="KW-0694">RNA-binding</keyword>
<dbReference type="Gene3D" id="3.30.70.330">
    <property type="match status" value="1"/>
</dbReference>
<dbReference type="InterPro" id="IPR000504">
    <property type="entry name" value="RRM_dom"/>
</dbReference>
<evidence type="ECO:0000256" key="2">
    <source>
        <dbReference type="SAM" id="MobiDB-lite"/>
    </source>
</evidence>
<dbReference type="Pfam" id="PF00076">
    <property type="entry name" value="RRM_1"/>
    <property type="match status" value="1"/>
</dbReference>
<sequence>MGVSSPSRGLHPSWFWAVQAPEGVGPLKIIFGWTPVSGYAHFASIRAGAPRGSRRVPPTVEGAGLGPSELRQLRCIQGFDGDLEACDEPVPCRLLWRLTNVKKLYVGNLPFSATEDQVHDAFSAHGTVHSVKLINDRETGRPRGFGFVEMDDEAALAAIEAMDGKEMGGRALRVNEAQDRPRPGGGGGGGGRRNDRW</sequence>
<feature type="domain" description="RRM" evidence="3">
    <location>
        <begin position="102"/>
        <end position="179"/>
    </location>
</feature>
<dbReference type="InterPro" id="IPR052462">
    <property type="entry name" value="SLIRP/GR-RBP-like"/>
</dbReference>
<evidence type="ECO:0000313" key="5">
    <source>
        <dbReference type="Proteomes" id="UP000739538"/>
    </source>
</evidence>
<evidence type="ECO:0000256" key="1">
    <source>
        <dbReference type="ARBA" id="ARBA00022884"/>
    </source>
</evidence>
<name>A0A956N9G2_UNCEI</name>
<dbReference type="GO" id="GO:0003723">
    <property type="term" value="F:RNA binding"/>
    <property type="evidence" value="ECO:0007669"/>
    <property type="project" value="UniProtKB-KW"/>
</dbReference>
<feature type="region of interest" description="Disordered" evidence="2">
    <location>
        <begin position="173"/>
        <end position="197"/>
    </location>
</feature>
<dbReference type="AlphaFoldDB" id="A0A956N9G2"/>
<proteinExistence type="predicted"/>
<reference evidence="4" key="1">
    <citation type="submission" date="2020-04" db="EMBL/GenBank/DDBJ databases">
        <authorList>
            <person name="Zhang T."/>
        </authorList>
    </citation>
    <scope>NUCLEOTIDE SEQUENCE</scope>
    <source>
        <strain evidence="4">HKST-UBA02</strain>
    </source>
</reference>
<accession>A0A956N9G2</accession>
<organism evidence="4 5">
    <name type="scientific">Eiseniibacteriota bacterium</name>
    <dbReference type="NCBI Taxonomy" id="2212470"/>
    <lineage>
        <taxon>Bacteria</taxon>
        <taxon>Candidatus Eiseniibacteriota</taxon>
    </lineage>
</organism>
<gene>
    <name evidence="4" type="ORF">KDA27_02355</name>
</gene>